<protein>
    <recommendedName>
        <fullName evidence="4">Magnesium citrate secondary transporter</fullName>
    </recommendedName>
</protein>
<reference evidence="2 3" key="1">
    <citation type="submission" date="2018-03" db="EMBL/GenBank/DDBJ databases">
        <title>Genomic Encyclopedia of Archaeal and Bacterial Type Strains, Phase II (KMG-II): from individual species to whole genera.</title>
        <authorList>
            <person name="Goeker M."/>
        </authorList>
    </citation>
    <scope>NUCLEOTIDE SEQUENCE [LARGE SCALE GENOMIC DNA]</scope>
    <source>
        <strain evidence="2 3">DSM 18107</strain>
    </source>
</reference>
<proteinExistence type="predicted"/>
<dbReference type="EMBL" id="PYGK01000013">
    <property type="protein sequence ID" value="PSL25346.1"/>
    <property type="molecule type" value="Genomic_DNA"/>
</dbReference>
<comment type="caution">
    <text evidence="2">The sequence shown here is derived from an EMBL/GenBank/DDBJ whole genome shotgun (WGS) entry which is preliminary data.</text>
</comment>
<organism evidence="2 3">
    <name type="scientific">Chitinophaga ginsengisoli</name>
    <dbReference type="NCBI Taxonomy" id="363837"/>
    <lineage>
        <taxon>Bacteria</taxon>
        <taxon>Pseudomonadati</taxon>
        <taxon>Bacteroidota</taxon>
        <taxon>Chitinophagia</taxon>
        <taxon>Chitinophagales</taxon>
        <taxon>Chitinophagaceae</taxon>
        <taxon>Chitinophaga</taxon>
    </lineage>
</organism>
<feature type="transmembrane region" description="Helical" evidence="1">
    <location>
        <begin position="54"/>
        <end position="73"/>
    </location>
</feature>
<feature type="transmembrane region" description="Helical" evidence="1">
    <location>
        <begin position="114"/>
        <end position="133"/>
    </location>
</feature>
<dbReference type="AlphaFoldDB" id="A0A2P8FUE6"/>
<feature type="transmembrane region" description="Helical" evidence="1">
    <location>
        <begin position="12"/>
        <end position="34"/>
    </location>
</feature>
<gene>
    <name evidence="2" type="ORF">CLV42_11327</name>
</gene>
<evidence type="ECO:0000313" key="3">
    <source>
        <dbReference type="Proteomes" id="UP000240978"/>
    </source>
</evidence>
<evidence type="ECO:0000256" key="1">
    <source>
        <dbReference type="SAM" id="Phobius"/>
    </source>
</evidence>
<keyword evidence="1" id="KW-0812">Transmembrane</keyword>
<evidence type="ECO:0000313" key="2">
    <source>
        <dbReference type="EMBL" id="PSL25346.1"/>
    </source>
</evidence>
<keyword evidence="1" id="KW-0472">Membrane</keyword>
<name>A0A2P8FUE6_9BACT</name>
<sequence>MRICGSAGSNVYGALVRYIFDPFFACYCAVWPIIHYCRWKGMPIPVLNNYLTDFVFIPMVAHVSLGFTRCIVLNRRNYCYPLYWLLAIAFYVSFIFEVVLPKYSSKAVGDTGDIVAYFLGSAFYCYVHQHAIVNRPKSAHRKNA</sequence>
<keyword evidence="3" id="KW-1185">Reference proteome</keyword>
<feature type="transmembrane region" description="Helical" evidence="1">
    <location>
        <begin position="80"/>
        <end position="99"/>
    </location>
</feature>
<evidence type="ECO:0008006" key="4">
    <source>
        <dbReference type="Google" id="ProtNLM"/>
    </source>
</evidence>
<keyword evidence="1" id="KW-1133">Transmembrane helix</keyword>
<dbReference type="Proteomes" id="UP000240978">
    <property type="component" value="Unassembled WGS sequence"/>
</dbReference>
<accession>A0A2P8FUE6</accession>